<reference evidence="3 4" key="1">
    <citation type="journal article" date="2015" name="Biotechnol. Biofuels">
        <title>Enhanced degradation of softwood versus hardwood by the white-rot fungus Pycnoporus coccineus.</title>
        <authorList>
            <person name="Couturier M."/>
            <person name="Navarro D."/>
            <person name="Chevret D."/>
            <person name="Henrissat B."/>
            <person name="Piumi F."/>
            <person name="Ruiz-Duenas F.J."/>
            <person name="Martinez A.T."/>
            <person name="Grigoriev I.V."/>
            <person name="Riley R."/>
            <person name="Lipzen A."/>
            <person name="Berrin J.G."/>
            <person name="Master E.R."/>
            <person name="Rosso M.N."/>
        </authorList>
    </citation>
    <scope>NUCLEOTIDE SEQUENCE [LARGE SCALE GENOMIC DNA]</scope>
    <source>
        <strain evidence="3 4">BRFM310</strain>
    </source>
</reference>
<dbReference type="CDD" id="cd16279">
    <property type="entry name" value="metallo-hydrolase-like_MBL-fold"/>
    <property type="match status" value="1"/>
</dbReference>
<dbReference type="AlphaFoldDB" id="A0A1Y2J0D5"/>
<dbReference type="InterPro" id="IPR001279">
    <property type="entry name" value="Metallo-B-lactamas"/>
</dbReference>
<organism evidence="3 4">
    <name type="scientific">Trametes coccinea (strain BRFM310)</name>
    <name type="common">Pycnoporus coccineus</name>
    <dbReference type="NCBI Taxonomy" id="1353009"/>
    <lineage>
        <taxon>Eukaryota</taxon>
        <taxon>Fungi</taxon>
        <taxon>Dikarya</taxon>
        <taxon>Basidiomycota</taxon>
        <taxon>Agaricomycotina</taxon>
        <taxon>Agaricomycetes</taxon>
        <taxon>Polyporales</taxon>
        <taxon>Polyporaceae</taxon>
        <taxon>Trametes</taxon>
    </lineage>
</organism>
<dbReference type="InterPro" id="IPR036866">
    <property type="entry name" value="RibonucZ/Hydroxyglut_hydro"/>
</dbReference>
<dbReference type="Pfam" id="PF12706">
    <property type="entry name" value="Lactamase_B_2"/>
    <property type="match status" value="1"/>
</dbReference>
<feature type="region of interest" description="Disordered" evidence="1">
    <location>
        <begin position="233"/>
        <end position="283"/>
    </location>
</feature>
<accession>A0A1Y2J0D5</accession>
<evidence type="ECO:0000256" key="1">
    <source>
        <dbReference type="SAM" id="MobiDB-lite"/>
    </source>
</evidence>
<dbReference type="Proteomes" id="UP000193067">
    <property type="component" value="Unassembled WGS sequence"/>
</dbReference>
<proteinExistence type="predicted"/>
<dbReference type="STRING" id="1353009.A0A1Y2J0D5"/>
<feature type="domain" description="Metallo-beta-lactamase" evidence="2">
    <location>
        <begin position="100"/>
        <end position="221"/>
    </location>
</feature>
<feature type="compositionally biased region" description="Low complexity" evidence="1">
    <location>
        <begin position="1"/>
        <end position="15"/>
    </location>
</feature>
<dbReference type="Gene3D" id="3.60.15.10">
    <property type="entry name" value="Ribonuclease Z/Hydroxyacylglutathione hydrolase-like"/>
    <property type="match status" value="2"/>
</dbReference>
<protein>
    <recommendedName>
        <fullName evidence="2">Metallo-beta-lactamase domain-containing protein</fullName>
    </recommendedName>
</protein>
<feature type="region of interest" description="Disordered" evidence="1">
    <location>
        <begin position="1"/>
        <end position="25"/>
    </location>
</feature>
<evidence type="ECO:0000259" key="2">
    <source>
        <dbReference type="Pfam" id="PF12706"/>
    </source>
</evidence>
<keyword evidence="4" id="KW-1185">Reference proteome</keyword>
<evidence type="ECO:0000313" key="4">
    <source>
        <dbReference type="Proteomes" id="UP000193067"/>
    </source>
</evidence>
<feature type="compositionally biased region" description="Acidic residues" evidence="1">
    <location>
        <begin position="264"/>
        <end position="276"/>
    </location>
</feature>
<gene>
    <name evidence="3" type="ORF">PYCCODRAFT_1431730</name>
</gene>
<dbReference type="OrthoDB" id="341300at2759"/>
<dbReference type="PANTHER" id="PTHR42663:SF6">
    <property type="entry name" value="HYDROLASE C777.06C-RELATED"/>
    <property type="match status" value="1"/>
</dbReference>
<dbReference type="SUPFAM" id="SSF56281">
    <property type="entry name" value="Metallo-hydrolase/oxidoreductase"/>
    <property type="match status" value="1"/>
</dbReference>
<name>A0A1Y2J0D5_TRAC3</name>
<dbReference type="EMBL" id="KZ084091">
    <property type="protein sequence ID" value="OSD05911.1"/>
    <property type="molecule type" value="Genomic_DNA"/>
</dbReference>
<dbReference type="PANTHER" id="PTHR42663">
    <property type="entry name" value="HYDROLASE C777.06C-RELATED-RELATED"/>
    <property type="match status" value="1"/>
</dbReference>
<evidence type="ECO:0000313" key="3">
    <source>
        <dbReference type="EMBL" id="OSD05911.1"/>
    </source>
</evidence>
<sequence length="460" mass="50283">MSAATPSPAQSSAMAVESILPPSPTPSLGAVEHADGPVELIFLGTGTSSTIPHVDCLTAPPGAKQCRTCLSTRTPEGKKNIRRNTSAVLRVPKRNGELATIVIDVGKSFQQAAVEWFPKYGLRKIDAVLITHAHADAMNGLDDLRGWTLHGAIQPHIDVYVSDETYEEVERAFPYLVNKKFASGGGDVPEFKWHRIEDRKPFEIDDTGIIIDPFKVVHGRTFAEEKFFVQSPNSVSPASTHPPTPGVPGSPVRALTPTSVSSQDESEPEPEPESEPEPMPAPGVKDFVAKQLLLEQNVVIAQVPKPYFCYGFTVQNAVTYISDTSHIPEDVWDHILSSYAAPAPTPSPTGRPPVLVLDCLRLEPHTSHLSLAQAIEIARRMRARRTYLTGFSHEVSHEEYRTILEAVGGRPPPQRDVTEMVRKGLGTIEEGPPVWVRPAFDGLRVVVAGKAKEVRDEEYA</sequence>